<dbReference type="EMBL" id="JAUIQD010000001">
    <property type="protein sequence ID" value="KAK3364267.1"/>
    <property type="molecule type" value="Genomic_DNA"/>
</dbReference>
<reference evidence="1" key="2">
    <citation type="submission" date="2023-06" db="EMBL/GenBank/DDBJ databases">
        <authorList>
            <consortium name="Lawrence Berkeley National Laboratory"/>
            <person name="Haridas S."/>
            <person name="Hensen N."/>
            <person name="Bonometti L."/>
            <person name="Westerberg I."/>
            <person name="Brannstrom I.O."/>
            <person name="Guillou S."/>
            <person name="Cros-Aarteil S."/>
            <person name="Calhoun S."/>
            <person name="Kuo A."/>
            <person name="Mondo S."/>
            <person name="Pangilinan J."/>
            <person name="Riley R."/>
            <person name="Labutti K."/>
            <person name="Andreopoulos B."/>
            <person name="Lipzen A."/>
            <person name="Chen C."/>
            <person name="Yanf M."/>
            <person name="Daum C."/>
            <person name="Ng V."/>
            <person name="Clum A."/>
            <person name="Steindorff A."/>
            <person name="Ohm R."/>
            <person name="Martin F."/>
            <person name="Silar P."/>
            <person name="Natvig D."/>
            <person name="Lalanne C."/>
            <person name="Gautier V."/>
            <person name="Ament-Velasquez S.L."/>
            <person name="Kruys A."/>
            <person name="Hutchinson M.I."/>
            <person name="Powell A.J."/>
            <person name="Barry K."/>
            <person name="Miller A.N."/>
            <person name="Grigoriev I.V."/>
            <person name="Debuchy R."/>
            <person name="Gladieux P."/>
            <person name="Thoren M.H."/>
            <person name="Johannesson H."/>
        </authorList>
    </citation>
    <scope>NUCLEOTIDE SEQUENCE</scope>
    <source>
        <strain evidence="1">CBS 955.72</strain>
    </source>
</reference>
<protein>
    <submittedName>
        <fullName evidence="1">Uncharacterized protein</fullName>
    </submittedName>
</protein>
<accession>A0AAJ0HWM6</accession>
<evidence type="ECO:0000313" key="2">
    <source>
        <dbReference type="Proteomes" id="UP001275084"/>
    </source>
</evidence>
<gene>
    <name evidence="1" type="ORF">B0T25DRAFT_529685</name>
</gene>
<proteinExistence type="predicted"/>
<name>A0AAJ0HWM6_9PEZI</name>
<organism evidence="1 2">
    <name type="scientific">Lasiosphaeria hispida</name>
    <dbReference type="NCBI Taxonomy" id="260671"/>
    <lineage>
        <taxon>Eukaryota</taxon>
        <taxon>Fungi</taxon>
        <taxon>Dikarya</taxon>
        <taxon>Ascomycota</taxon>
        <taxon>Pezizomycotina</taxon>
        <taxon>Sordariomycetes</taxon>
        <taxon>Sordariomycetidae</taxon>
        <taxon>Sordariales</taxon>
        <taxon>Lasiosphaeriaceae</taxon>
        <taxon>Lasiosphaeria</taxon>
    </lineage>
</organism>
<comment type="caution">
    <text evidence="1">The sequence shown here is derived from an EMBL/GenBank/DDBJ whole genome shotgun (WGS) entry which is preliminary data.</text>
</comment>
<dbReference type="Proteomes" id="UP001275084">
    <property type="component" value="Unassembled WGS sequence"/>
</dbReference>
<dbReference type="AlphaFoldDB" id="A0AAJ0HWM6"/>
<reference evidence="1" key="1">
    <citation type="journal article" date="2023" name="Mol. Phylogenet. Evol.">
        <title>Genome-scale phylogeny and comparative genomics of the fungal order Sordariales.</title>
        <authorList>
            <person name="Hensen N."/>
            <person name="Bonometti L."/>
            <person name="Westerberg I."/>
            <person name="Brannstrom I.O."/>
            <person name="Guillou S."/>
            <person name="Cros-Aarteil S."/>
            <person name="Calhoun S."/>
            <person name="Haridas S."/>
            <person name="Kuo A."/>
            <person name="Mondo S."/>
            <person name="Pangilinan J."/>
            <person name="Riley R."/>
            <person name="LaButti K."/>
            <person name="Andreopoulos B."/>
            <person name="Lipzen A."/>
            <person name="Chen C."/>
            <person name="Yan M."/>
            <person name="Daum C."/>
            <person name="Ng V."/>
            <person name="Clum A."/>
            <person name="Steindorff A."/>
            <person name="Ohm R.A."/>
            <person name="Martin F."/>
            <person name="Silar P."/>
            <person name="Natvig D.O."/>
            <person name="Lalanne C."/>
            <person name="Gautier V."/>
            <person name="Ament-Velasquez S.L."/>
            <person name="Kruys A."/>
            <person name="Hutchinson M.I."/>
            <person name="Powell A.J."/>
            <person name="Barry K."/>
            <person name="Miller A.N."/>
            <person name="Grigoriev I.V."/>
            <person name="Debuchy R."/>
            <person name="Gladieux P."/>
            <person name="Hiltunen Thoren M."/>
            <person name="Johannesson H."/>
        </authorList>
    </citation>
    <scope>NUCLEOTIDE SEQUENCE</scope>
    <source>
        <strain evidence="1">CBS 955.72</strain>
    </source>
</reference>
<keyword evidence="2" id="KW-1185">Reference proteome</keyword>
<sequence>MLAQINHSNTNMAPQGSAVAVSTVPSELVAVQAILEIQKAAKPQCLQQILASLNYLLTFNAEAQDYHLIVNLVDSAILTGRRTGQLEQLINQITNNTARLASIGNPVCPSAHSHSTTANWPLGTLQHYTPETGKMTIIIMSESLSTFLFRQVTNSVEKNIAGVPGLKLRFKFDKKMPQHICCISYNNKTHC</sequence>
<evidence type="ECO:0000313" key="1">
    <source>
        <dbReference type="EMBL" id="KAK3364267.1"/>
    </source>
</evidence>